<dbReference type="EMBL" id="CP011114">
    <property type="protein sequence ID" value="AKG37649.1"/>
    <property type="molecule type" value="Genomic_DNA"/>
</dbReference>
<dbReference type="InterPro" id="IPR010540">
    <property type="entry name" value="CmpB_TMEM229"/>
</dbReference>
<evidence type="ECO:0000313" key="2">
    <source>
        <dbReference type="EMBL" id="AKG37649.1"/>
    </source>
</evidence>
<dbReference type="Proteomes" id="UP000034189">
    <property type="component" value="Chromosome"/>
</dbReference>
<reference evidence="2 3" key="2">
    <citation type="journal article" date="2016" name="Genome Announc.">
        <title>Genome Sequence of a Gram-Positive Diazotroph, Paenibacillus durus Type Strain ATCC 35681.</title>
        <authorList>
            <person name="Halim M.A."/>
            <person name="Rahman A.Y."/>
            <person name="Sim K.S."/>
            <person name="Yam H.C."/>
            <person name="Rahim A.A."/>
            <person name="Ghazali A.H."/>
            <person name="Najimudin N."/>
        </authorList>
    </citation>
    <scope>NUCLEOTIDE SEQUENCE [LARGE SCALE GENOMIC DNA]</scope>
    <source>
        <strain evidence="2 3">ATCC 35681</strain>
    </source>
</reference>
<reference evidence="2 3" key="1">
    <citation type="submission" date="2015-03" db="EMBL/GenBank/DDBJ databases">
        <authorList>
            <person name="Abdul Halim M."/>
        </authorList>
    </citation>
    <scope>NUCLEOTIDE SEQUENCE [LARGE SCALE GENOMIC DNA]</scope>
    <source>
        <strain evidence="2 3">ATCC 35681</strain>
    </source>
</reference>
<feature type="transmembrane region" description="Helical" evidence="1">
    <location>
        <begin position="153"/>
        <end position="175"/>
    </location>
</feature>
<feature type="transmembrane region" description="Helical" evidence="1">
    <location>
        <begin position="61"/>
        <end position="78"/>
    </location>
</feature>
<dbReference type="Pfam" id="PF06541">
    <property type="entry name" value="ABC_trans_CmpB"/>
    <property type="match status" value="1"/>
</dbReference>
<feature type="transmembrane region" description="Helical" evidence="1">
    <location>
        <begin position="20"/>
        <end position="40"/>
    </location>
</feature>
<proteinExistence type="predicted"/>
<evidence type="ECO:0000313" key="3">
    <source>
        <dbReference type="Proteomes" id="UP000034189"/>
    </source>
</evidence>
<organism evidence="2 3">
    <name type="scientific">Paenibacillus durus ATCC 35681</name>
    <dbReference type="NCBI Taxonomy" id="1333534"/>
    <lineage>
        <taxon>Bacteria</taxon>
        <taxon>Bacillati</taxon>
        <taxon>Bacillota</taxon>
        <taxon>Bacilli</taxon>
        <taxon>Bacillales</taxon>
        <taxon>Paenibacillaceae</taxon>
        <taxon>Paenibacillus</taxon>
    </lineage>
</organism>
<keyword evidence="1" id="KW-1133">Transmembrane helix</keyword>
<dbReference type="PATRIC" id="fig|1333534.5.peg.1627"/>
<feature type="transmembrane region" description="Helical" evidence="1">
    <location>
        <begin position="84"/>
        <end position="102"/>
    </location>
</feature>
<keyword evidence="1" id="KW-0812">Transmembrane</keyword>
<dbReference type="HOGENOM" id="CLU_055257_4_0_9"/>
<dbReference type="AlphaFoldDB" id="A0A0F7FF44"/>
<keyword evidence="1" id="KW-0472">Membrane</keyword>
<name>A0A0F7FF44_PAEDU</name>
<gene>
    <name evidence="2" type="ORF">VK70_07435</name>
</gene>
<feature type="transmembrane region" description="Helical" evidence="1">
    <location>
        <begin position="122"/>
        <end position="147"/>
    </location>
</feature>
<evidence type="ECO:0008006" key="4">
    <source>
        <dbReference type="Google" id="ProtNLM"/>
    </source>
</evidence>
<evidence type="ECO:0000256" key="1">
    <source>
        <dbReference type="SAM" id="Phobius"/>
    </source>
</evidence>
<sequence length="193" mass="21774">MSGLLSWGREAAHSVPGEYFFYFIVYSILGWFIEGMYNWYSVGTFRKEGLMKGPYKPMYGFAPLLLLALGGTAMPLPLFLAATFAVPSAVEYVTGALLKLLFRRRWWDYSGQEYQLGGHICLLFSLYWWGLSVVCLIAVHPLMIRLYTLTADIWSVLLPVAVLGFAADLALTFRIRRRETALPMLGDETGGSY</sequence>
<accession>A0A0F7FF44</accession>
<protein>
    <recommendedName>
        <fullName evidence="4">ABC transporter permease</fullName>
    </recommendedName>
</protein>
<dbReference type="RefSeq" id="WP_046724140.1">
    <property type="nucleotide sequence ID" value="NZ_ASQQ01000144.1"/>
</dbReference>